<sequence length="791" mass="90062">MQYFLKTLSEKVWNAIEFGWSPPKVLDREGGPTNVIKPKLEWDRSENEASEKNARAMYSIFNAISTDEFCRIATCTSSKKAWDILQVTHEGTNVVKVSKLQMLISRFETIRMDDHETFGEFHAKLMNIVNSSFNQGEPISNSKVVIAIEESKDVDSLKIDELVGSLQTFEMTLVSPRKAKGIALKAIKEESLSSKSEDGEKMLEGELTKFAKKFKKYMKFKKAKKESNDGVKKELKIECFKYGGKSHYAFECPSKKKDKKAMQVTWSDSESNQSSEKESNGSEECTNFIAFSASVNEEPLLKEASSELSESSDSNDDDMSFDTAYETLYKECLSLKQEQVKWKASKKILTNEVDVLKGEKKALLDKIAFLENEHLEVKEKCDVLKSENQIFKDELSLKKEELHPSSKRLNELINLGRKFFYKRGLGFLGGNAIPSSSKTVFVKPCEKKFPKKTQSQIKFHCNHCGKMEHTFDRCYARLFDNFQRKLTNLMNECQSLKNKLLNENKRVSKKSSKISHNGELKESTLNEKTKVSNVKQIWVKKNELKCFVVHTALRASESHSWYLDSGCSHYMTRNKSLFTSFTEYDAGNVTFGDGNVAKVKGKGTIYAPNIPNLEEVLYVEGLKANLISISQMCENEFNVQFSQNLCKVFDLNDACVMIGLRTCDNCYIVSQKSPSSSSLVCGSSKIACVNHLLQHRLLQNEKEHPIVKVRIDRGRKFDDANVVNRLKNHVLHSRSKHVDIKHHFIQDLVEDKVVSVEFFPIEGQIANNVTKPLDVSRFESLRSPIGLYTLC</sequence>
<gene>
    <name evidence="4" type="ORF">PVL29_004853</name>
</gene>
<dbReference type="PANTHER" id="PTHR34676">
    <property type="entry name" value="DUF4219 DOMAIN-CONTAINING PROTEIN-RELATED"/>
    <property type="match status" value="1"/>
</dbReference>
<evidence type="ECO:0000256" key="1">
    <source>
        <dbReference type="SAM" id="Coils"/>
    </source>
</evidence>
<dbReference type="EMBL" id="JARBHA010000004">
    <property type="protein sequence ID" value="KAJ9703229.1"/>
    <property type="molecule type" value="Genomic_DNA"/>
</dbReference>
<dbReference type="Pfam" id="PF14223">
    <property type="entry name" value="Retrotran_gag_2"/>
    <property type="match status" value="1"/>
</dbReference>
<keyword evidence="5" id="KW-1185">Reference proteome</keyword>
<feature type="coiled-coil region" evidence="1">
    <location>
        <begin position="479"/>
        <end position="510"/>
    </location>
</feature>
<proteinExistence type="predicted"/>
<organism evidence="4 5">
    <name type="scientific">Vitis rotundifolia</name>
    <name type="common">Muscadine grape</name>
    <dbReference type="NCBI Taxonomy" id="103349"/>
    <lineage>
        <taxon>Eukaryota</taxon>
        <taxon>Viridiplantae</taxon>
        <taxon>Streptophyta</taxon>
        <taxon>Embryophyta</taxon>
        <taxon>Tracheophyta</taxon>
        <taxon>Spermatophyta</taxon>
        <taxon>Magnoliopsida</taxon>
        <taxon>eudicotyledons</taxon>
        <taxon>Gunneridae</taxon>
        <taxon>Pentapetalae</taxon>
        <taxon>rosids</taxon>
        <taxon>Vitales</taxon>
        <taxon>Vitaceae</taxon>
        <taxon>Viteae</taxon>
        <taxon>Vitis</taxon>
    </lineage>
</organism>
<evidence type="ECO:0000259" key="3">
    <source>
        <dbReference type="Pfam" id="PF22936"/>
    </source>
</evidence>
<dbReference type="AlphaFoldDB" id="A0AA39ABB4"/>
<feature type="region of interest" description="Disordered" evidence="2">
    <location>
        <begin position="263"/>
        <end position="283"/>
    </location>
</feature>
<dbReference type="Proteomes" id="UP001168098">
    <property type="component" value="Unassembled WGS sequence"/>
</dbReference>
<name>A0AA39ABB4_VITRO</name>
<dbReference type="PANTHER" id="PTHR34676:SF8">
    <property type="entry name" value="TRANSMEMBRANE PROTEIN"/>
    <property type="match status" value="1"/>
</dbReference>
<feature type="domain" description="Retrovirus-related Pol polyprotein from transposon TNT 1-94-like beta-barrel" evidence="3">
    <location>
        <begin position="561"/>
        <end position="636"/>
    </location>
</feature>
<dbReference type="InterPro" id="IPR054722">
    <property type="entry name" value="PolX-like_BBD"/>
</dbReference>
<keyword evidence="1" id="KW-0175">Coiled coil</keyword>
<reference evidence="4 5" key="1">
    <citation type="journal article" date="2023" name="BMC Biotechnol.">
        <title>Vitis rotundifolia cv Carlos genome sequencing.</title>
        <authorList>
            <person name="Huff M."/>
            <person name="Hulse-Kemp A."/>
            <person name="Scheffler B."/>
            <person name="Youngblood R."/>
            <person name="Simpson S."/>
            <person name="Babiker E."/>
            <person name="Staton M."/>
        </authorList>
    </citation>
    <scope>NUCLEOTIDE SEQUENCE [LARGE SCALE GENOMIC DNA]</scope>
    <source>
        <tissue evidence="4">Leaf</tissue>
    </source>
</reference>
<accession>A0AA39ABB4</accession>
<comment type="caution">
    <text evidence="4">The sequence shown here is derived from an EMBL/GenBank/DDBJ whole genome shotgun (WGS) entry which is preliminary data.</text>
</comment>
<evidence type="ECO:0000313" key="5">
    <source>
        <dbReference type="Proteomes" id="UP001168098"/>
    </source>
</evidence>
<evidence type="ECO:0000313" key="4">
    <source>
        <dbReference type="EMBL" id="KAJ9703229.1"/>
    </source>
</evidence>
<protein>
    <recommendedName>
        <fullName evidence="3">Retrovirus-related Pol polyprotein from transposon TNT 1-94-like beta-barrel domain-containing protein</fullName>
    </recommendedName>
</protein>
<feature type="coiled-coil region" evidence="1">
    <location>
        <begin position="346"/>
        <end position="387"/>
    </location>
</feature>
<evidence type="ECO:0000256" key="2">
    <source>
        <dbReference type="SAM" id="MobiDB-lite"/>
    </source>
</evidence>
<dbReference type="Pfam" id="PF22936">
    <property type="entry name" value="Pol_BBD"/>
    <property type="match status" value="1"/>
</dbReference>